<dbReference type="Pfam" id="PF11695">
    <property type="entry name" value="DUF3291"/>
    <property type="match status" value="1"/>
</dbReference>
<sequence>MHLALINIAKAKYSMDNSRMSGFVNNLDALENYTYRTIHKRVFTSRNNWFDKIDGAHMALWWINEGETPTIEEGKRRLQMIADNGS</sequence>
<gene>
    <name evidence="2" type="ORF">MNBD_ALPHA11-470</name>
</gene>
<proteinExistence type="predicted"/>
<protein>
    <recommendedName>
        <fullName evidence="1">DUF3291 domain-containing protein</fullName>
    </recommendedName>
</protein>
<dbReference type="EMBL" id="UOEQ01000010">
    <property type="protein sequence ID" value="VAW13028.1"/>
    <property type="molecule type" value="Genomic_DNA"/>
</dbReference>
<organism evidence="2">
    <name type="scientific">hydrothermal vent metagenome</name>
    <dbReference type="NCBI Taxonomy" id="652676"/>
    <lineage>
        <taxon>unclassified sequences</taxon>
        <taxon>metagenomes</taxon>
        <taxon>ecological metagenomes</taxon>
    </lineage>
</organism>
<evidence type="ECO:0000259" key="1">
    <source>
        <dbReference type="Pfam" id="PF11695"/>
    </source>
</evidence>
<name>A0A3B0T4Y7_9ZZZZ</name>
<feature type="domain" description="DUF3291" evidence="1">
    <location>
        <begin position="26"/>
        <end position="85"/>
    </location>
</feature>
<dbReference type="InterPro" id="IPR021708">
    <property type="entry name" value="DUF3291"/>
</dbReference>
<dbReference type="AlphaFoldDB" id="A0A3B0T4Y7"/>
<reference evidence="2" key="1">
    <citation type="submission" date="2018-06" db="EMBL/GenBank/DDBJ databases">
        <authorList>
            <person name="Zhirakovskaya E."/>
        </authorList>
    </citation>
    <scope>NUCLEOTIDE SEQUENCE</scope>
</reference>
<evidence type="ECO:0000313" key="2">
    <source>
        <dbReference type="EMBL" id="VAW13028.1"/>
    </source>
</evidence>
<accession>A0A3B0T4Y7</accession>